<feature type="repeat" description="TPR" evidence="1">
    <location>
        <begin position="94"/>
        <end position="127"/>
    </location>
</feature>
<name>A0A9D1FVT3_9BACT</name>
<dbReference type="InterPro" id="IPR011990">
    <property type="entry name" value="TPR-like_helical_dom_sf"/>
</dbReference>
<dbReference type="SMART" id="SM00028">
    <property type="entry name" value="TPR"/>
    <property type="match status" value="4"/>
</dbReference>
<dbReference type="Gene3D" id="1.25.40.10">
    <property type="entry name" value="Tetratricopeptide repeat domain"/>
    <property type="match status" value="2"/>
</dbReference>
<dbReference type="PROSITE" id="PS50005">
    <property type="entry name" value="TPR"/>
    <property type="match status" value="2"/>
</dbReference>
<dbReference type="GO" id="GO:0006493">
    <property type="term" value="P:protein O-linked glycosylation"/>
    <property type="evidence" value="ECO:0007669"/>
    <property type="project" value="InterPro"/>
</dbReference>
<dbReference type="PANTHER" id="PTHR44366">
    <property type="entry name" value="UDP-N-ACETYLGLUCOSAMINE--PEPTIDE N-ACETYLGLUCOSAMINYLTRANSFERASE 110 KDA SUBUNIT"/>
    <property type="match status" value="1"/>
</dbReference>
<keyword evidence="2" id="KW-0732">Signal</keyword>
<dbReference type="Proteomes" id="UP000824139">
    <property type="component" value="Unassembled WGS sequence"/>
</dbReference>
<dbReference type="Pfam" id="PF13414">
    <property type="entry name" value="TPR_11"/>
    <property type="match status" value="1"/>
</dbReference>
<comment type="caution">
    <text evidence="3">The sequence shown here is derived from an EMBL/GenBank/DDBJ whole genome shotgun (WGS) entry which is preliminary data.</text>
</comment>
<accession>A0A9D1FVT3</accession>
<feature type="signal peptide" evidence="2">
    <location>
        <begin position="1"/>
        <end position="20"/>
    </location>
</feature>
<feature type="repeat" description="TPR" evidence="1">
    <location>
        <begin position="128"/>
        <end position="161"/>
    </location>
</feature>
<dbReference type="Pfam" id="PF13181">
    <property type="entry name" value="TPR_8"/>
    <property type="match status" value="2"/>
</dbReference>
<dbReference type="InterPro" id="IPR019734">
    <property type="entry name" value="TPR_rpt"/>
</dbReference>
<dbReference type="GO" id="GO:0097363">
    <property type="term" value="F:protein O-acetylglucosaminyltransferase activity"/>
    <property type="evidence" value="ECO:0007669"/>
    <property type="project" value="TreeGrafter"/>
</dbReference>
<dbReference type="EMBL" id="DVJO01000050">
    <property type="protein sequence ID" value="HIS82406.1"/>
    <property type="molecule type" value="Genomic_DNA"/>
</dbReference>
<dbReference type="PANTHER" id="PTHR44366:SF1">
    <property type="entry name" value="UDP-N-ACETYLGLUCOSAMINE--PEPTIDE N-ACETYLGLUCOSAMINYLTRANSFERASE 110 KDA SUBUNIT"/>
    <property type="match status" value="1"/>
</dbReference>
<evidence type="ECO:0000313" key="3">
    <source>
        <dbReference type="EMBL" id="HIS82406.1"/>
    </source>
</evidence>
<evidence type="ECO:0000256" key="2">
    <source>
        <dbReference type="SAM" id="SignalP"/>
    </source>
</evidence>
<evidence type="ECO:0000313" key="4">
    <source>
        <dbReference type="Proteomes" id="UP000824139"/>
    </source>
</evidence>
<feature type="chain" id="PRO_5038592571" evidence="2">
    <location>
        <begin position="21"/>
        <end position="196"/>
    </location>
</feature>
<dbReference type="SUPFAM" id="SSF48452">
    <property type="entry name" value="TPR-like"/>
    <property type="match status" value="1"/>
</dbReference>
<dbReference type="AlphaFoldDB" id="A0A9D1FVT3"/>
<dbReference type="InterPro" id="IPR037919">
    <property type="entry name" value="OGT"/>
</dbReference>
<reference evidence="3" key="1">
    <citation type="submission" date="2020-10" db="EMBL/GenBank/DDBJ databases">
        <authorList>
            <person name="Gilroy R."/>
        </authorList>
    </citation>
    <scope>NUCLEOTIDE SEQUENCE</scope>
    <source>
        <strain evidence="3">CHK152-2994</strain>
    </source>
</reference>
<sequence length="196" mass="22755">MKRFLVLIMSAFLTILPALAEEAANTAETKAEQAKLLYADNNISESFDLLISIPENDRTAENWLLLGNILQDKGRNDDAVFMYTQAILKDAKFYKAYYNLGNSYLEDNKPNMAIEQYKKVLKLKDDYAYAYYNMGCAYIKLGKYKQARNAFLDAIYFKNAEPDFHYNLAYVYKKLGKQKDAEAYLQIYNKLMENKI</sequence>
<reference evidence="3" key="2">
    <citation type="journal article" date="2021" name="PeerJ">
        <title>Extensive microbial diversity within the chicken gut microbiome revealed by metagenomics and culture.</title>
        <authorList>
            <person name="Gilroy R."/>
            <person name="Ravi A."/>
            <person name="Getino M."/>
            <person name="Pursley I."/>
            <person name="Horton D.L."/>
            <person name="Alikhan N.F."/>
            <person name="Baker D."/>
            <person name="Gharbi K."/>
            <person name="Hall N."/>
            <person name="Watson M."/>
            <person name="Adriaenssens E.M."/>
            <person name="Foster-Nyarko E."/>
            <person name="Jarju S."/>
            <person name="Secka A."/>
            <person name="Antonio M."/>
            <person name="Oren A."/>
            <person name="Chaudhuri R.R."/>
            <person name="La Ragione R."/>
            <person name="Hildebrand F."/>
            <person name="Pallen M.J."/>
        </authorList>
    </citation>
    <scope>NUCLEOTIDE SEQUENCE</scope>
    <source>
        <strain evidence="3">CHK152-2994</strain>
    </source>
</reference>
<keyword evidence="1" id="KW-0802">TPR repeat</keyword>
<organism evidence="3 4">
    <name type="scientific">Candidatus Scatenecus faecavium</name>
    <dbReference type="NCBI Taxonomy" id="2840915"/>
    <lineage>
        <taxon>Bacteria</taxon>
        <taxon>Candidatus Scatenecus</taxon>
    </lineage>
</organism>
<protein>
    <submittedName>
        <fullName evidence="3">Tetratricopeptide repeat protein</fullName>
    </submittedName>
</protein>
<proteinExistence type="predicted"/>
<gene>
    <name evidence="3" type="ORF">IAD41_02210</name>
</gene>
<evidence type="ECO:0000256" key="1">
    <source>
        <dbReference type="PROSITE-ProRule" id="PRU00339"/>
    </source>
</evidence>